<keyword evidence="4" id="KW-0067">ATP-binding</keyword>
<evidence type="ECO:0000256" key="1">
    <source>
        <dbReference type="ARBA" id="ARBA00022741"/>
    </source>
</evidence>
<dbReference type="Proteomes" id="UP000617402">
    <property type="component" value="Unassembled WGS sequence"/>
</dbReference>
<evidence type="ECO:0000259" key="5">
    <source>
        <dbReference type="PROSITE" id="PS51192"/>
    </source>
</evidence>
<organism evidence="7 8">
    <name type="scientific">Heliobacterium chlorum</name>
    <dbReference type="NCBI Taxonomy" id="2698"/>
    <lineage>
        <taxon>Bacteria</taxon>
        <taxon>Bacillati</taxon>
        <taxon>Bacillota</taxon>
        <taxon>Clostridia</taxon>
        <taxon>Eubacteriales</taxon>
        <taxon>Heliobacteriaceae</taxon>
        <taxon>Heliobacterium</taxon>
    </lineage>
</organism>
<dbReference type="InterPro" id="IPR027417">
    <property type="entry name" value="P-loop_NTPase"/>
</dbReference>
<dbReference type="SMART" id="SM00487">
    <property type="entry name" value="DEXDc"/>
    <property type="match status" value="1"/>
</dbReference>
<keyword evidence="2" id="KW-0378">Hydrolase</keyword>
<dbReference type="InterPro" id="IPR011545">
    <property type="entry name" value="DEAD/DEAH_box_helicase_dom"/>
</dbReference>
<dbReference type="PANTHER" id="PTHR47961">
    <property type="entry name" value="DNA POLYMERASE THETA, PUTATIVE (AFU_ORTHOLOGUE AFUA_1G05260)-RELATED"/>
    <property type="match status" value="1"/>
</dbReference>
<feature type="domain" description="Helicase ATP-binding" evidence="5">
    <location>
        <begin position="294"/>
        <end position="484"/>
    </location>
</feature>
<keyword evidence="1" id="KW-0547">Nucleotide-binding</keyword>
<dbReference type="Gene3D" id="3.40.50.300">
    <property type="entry name" value="P-loop containing nucleotide triphosphate hydrolases"/>
    <property type="match status" value="2"/>
</dbReference>
<dbReference type="InterPro" id="IPR014001">
    <property type="entry name" value="Helicase_ATP-bd"/>
</dbReference>
<evidence type="ECO:0000256" key="2">
    <source>
        <dbReference type="ARBA" id="ARBA00022801"/>
    </source>
</evidence>
<gene>
    <name evidence="7" type="ORF">H1S01_07270</name>
</gene>
<evidence type="ECO:0000259" key="6">
    <source>
        <dbReference type="PROSITE" id="PS51194"/>
    </source>
</evidence>
<accession>A0ABR7T0I6</accession>
<dbReference type="RefSeq" id="WP_188039426.1">
    <property type="nucleotide sequence ID" value="NZ_JACVHF010000005.1"/>
</dbReference>
<dbReference type="PANTHER" id="PTHR47961:SF6">
    <property type="entry name" value="DNA-DIRECTED DNA POLYMERASE"/>
    <property type="match status" value="1"/>
</dbReference>
<dbReference type="InterPro" id="IPR001650">
    <property type="entry name" value="Helicase_C-like"/>
</dbReference>
<dbReference type="SUPFAM" id="SSF52540">
    <property type="entry name" value="P-loop containing nucleoside triphosphate hydrolases"/>
    <property type="match status" value="1"/>
</dbReference>
<dbReference type="InterPro" id="IPR050474">
    <property type="entry name" value="Hel308_SKI2-like"/>
</dbReference>
<dbReference type="PROSITE" id="PS51194">
    <property type="entry name" value="HELICASE_CTER"/>
    <property type="match status" value="1"/>
</dbReference>
<protein>
    <submittedName>
        <fullName evidence="7">DEAD/DEAH box helicase</fullName>
    </submittedName>
</protein>
<dbReference type="EMBL" id="JACVHF010000005">
    <property type="protein sequence ID" value="MBC9784310.1"/>
    <property type="molecule type" value="Genomic_DNA"/>
</dbReference>
<feature type="domain" description="Helicase C-terminal" evidence="6">
    <location>
        <begin position="567"/>
        <end position="769"/>
    </location>
</feature>
<reference evidence="7 8" key="1">
    <citation type="submission" date="2020-07" db="EMBL/GenBank/DDBJ databases">
        <title>Draft whole-genome sequence of Heliobacterium chlorum DSM 3682, type strain.</title>
        <authorList>
            <person name="Kyndt J.A."/>
            <person name="Meyer T.E."/>
            <person name="Imhoff J.F."/>
        </authorList>
    </citation>
    <scope>NUCLEOTIDE SEQUENCE [LARGE SCALE GENOMIC DNA]</scope>
    <source>
        <strain evidence="7 8">DSM 3682</strain>
    </source>
</reference>
<comment type="caution">
    <text evidence="7">The sequence shown here is derived from an EMBL/GenBank/DDBJ whole genome shotgun (WGS) entry which is preliminary data.</text>
</comment>
<dbReference type="PROSITE" id="PS51192">
    <property type="entry name" value="HELICASE_ATP_BIND_1"/>
    <property type="match status" value="1"/>
</dbReference>
<sequence length="1204" mass="136475">MLPHDDERLEVANTIRQLIASEENLTPVQARSFVRCLQNSWNVPMIKWGEDESFGQLNDARRLIHAAEIYRQLEGYSSPNALLCYRRAGELLEWLMRAKDQISTIAPIALFAAGAYQLGGLPAMASSLLVQAEVRESGAQLYSSFLKADFDGVIKNVAMFWSENQELTNYSQGKRLLDNENDDNISWYFTVELVRSLGLIADSLRHGDDQRLEKALDKLYALDKLAVRVFSDDVSLLITLLCNVAIEYNESSIYKPIKQITQSSERHQKRLFTFARRQFKRRRGILWSSQRQGLNRLLNSSSFALCTPTGSGKTLVATFAIIKELLLKDEVVPAPLGLYLVPSRALATEVEDKLTNEFGKDLVITGLYGGTDWGITDYWLAADQPTVLIATVEKADALMRFLCPFLVARLRLLILDEAHLVVPEDNENSRRSFADHTNRSIKLEAFVSRLLMLSPSISRIALTAVAGGASLPVAKWTEGRQDAEAIGTNYRSTRQLVGKLEVSTDSSGRMLLELMNGQPLYVRGRNEPVYIPLRLPRMPNLPATMRNSIYRFTELSVLWTALHLVGEKRRILISIAQEPEQTMGWYKDAFELNGWENINFKPPKDEVLLAKYIETLEACKDYCGINSYEYFLLKRGIASNHGQMPQRLRRLMINLIDLRICPITVATATLTEGVNLPFDIIFLTSLTRRSYDFSINKQIITPLSVSEFNNLAGRAGRPGTTNGMEGMTLIAVPQKPSTTAPAQIPNQVKQIVNLNRVYDTLINNLQNPKMVREETNSPLALLLDTIAKLVEKLYGKTSGEFLEWLDTIAPDEISQEAGTGMSSPEARLADCIDELDGILISALEEIRQVESRDLRGSEIEAFLAKLWKKTFSSVASIQEIWLEKAFIRRGRAAIEVVYPDADERRRLYQYGFPPYLGRRFEQVVPRIRKVIENASNYGTMSENERIVVFDSLGDIISNDRGFGFRAPRTVTDQILLKNWKNVLSWWMNVENVKGPEPQELRAWQRFVVDNFEFRLGITIGAVVAYSWSSGSSAPLQIPSLNLWREITGLPWFGFWVRELLRWGTLEPFVAFALSQGLSHTRSEALELRSEYETWLKNLYGGLDAESFINPQLFLEWRRSRPKRDSSRVDNISVKAKLTGTNGRRVRYNVIPIEVENTIQWIDASGYELARSQAQIDMMGTSDVPSDYVLQVKNGKATVRKYIVY</sequence>
<evidence type="ECO:0000313" key="7">
    <source>
        <dbReference type="EMBL" id="MBC9784310.1"/>
    </source>
</evidence>
<name>A0ABR7T0I6_HELCL</name>
<dbReference type="Pfam" id="PF00270">
    <property type="entry name" value="DEAD"/>
    <property type="match status" value="1"/>
</dbReference>
<keyword evidence="3 7" id="KW-0347">Helicase</keyword>
<evidence type="ECO:0000313" key="8">
    <source>
        <dbReference type="Proteomes" id="UP000617402"/>
    </source>
</evidence>
<dbReference type="GO" id="GO:0004386">
    <property type="term" value="F:helicase activity"/>
    <property type="evidence" value="ECO:0007669"/>
    <property type="project" value="UniProtKB-KW"/>
</dbReference>
<keyword evidence="8" id="KW-1185">Reference proteome</keyword>
<evidence type="ECO:0000256" key="3">
    <source>
        <dbReference type="ARBA" id="ARBA00022806"/>
    </source>
</evidence>
<proteinExistence type="predicted"/>
<evidence type="ECO:0000256" key="4">
    <source>
        <dbReference type="ARBA" id="ARBA00022840"/>
    </source>
</evidence>